<dbReference type="InterPro" id="IPR011335">
    <property type="entry name" value="Restrct_endonuc-II-like"/>
</dbReference>
<dbReference type="Gene3D" id="3.40.600.10">
    <property type="entry name" value="DNA mismatch repair MutH/Restriction endonuclease, type II"/>
    <property type="match status" value="2"/>
</dbReference>
<evidence type="ECO:0000256" key="3">
    <source>
        <dbReference type="ARBA" id="ARBA00022801"/>
    </source>
</evidence>
<evidence type="ECO:0000256" key="1">
    <source>
        <dbReference type="ARBA" id="ARBA00022722"/>
    </source>
</evidence>
<feature type="coiled-coil region" evidence="4">
    <location>
        <begin position="250"/>
        <end position="277"/>
    </location>
</feature>
<reference evidence="6" key="1">
    <citation type="journal article" date="2021" name="PeerJ">
        <title>Extensive microbial diversity within the chicken gut microbiome revealed by metagenomics and culture.</title>
        <authorList>
            <person name="Gilroy R."/>
            <person name="Ravi A."/>
            <person name="Getino M."/>
            <person name="Pursley I."/>
            <person name="Horton D.L."/>
            <person name="Alikhan N.F."/>
            <person name="Baker D."/>
            <person name="Gharbi K."/>
            <person name="Hall N."/>
            <person name="Watson M."/>
            <person name="Adriaenssens E.M."/>
            <person name="Foster-Nyarko E."/>
            <person name="Jarju S."/>
            <person name="Secka A."/>
            <person name="Antonio M."/>
            <person name="Oren A."/>
            <person name="Chaudhuri R.R."/>
            <person name="La Ragione R."/>
            <person name="Hildebrand F."/>
            <person name="Pallen M.J."/>
        </authorList>
    </citation>
    <scope>NUCLEOTIDE SEQUENCE</scope>
    <source>
        <strain evidence="6">ChiHjej12B11-9195</strain>
    </source>
</reference>
<organism evidence="6 7">
    <name type="scientific">Candidatus Rothia avicola</name>
    <dbReference type="NCBI Taxonomy" id="2840478"/>
    <lineage>
        <taxon>Bacteria</taxon>
        <taxon>Bacillati</taxon>
        <taxon>Actinomycetota</taxon>
        <taxon>Actinomycetes</taxon>
        <taxon>Micrococcales</taxon>
        <taxon>Micrococcaceae</taxon>
        <taxon>Rothia</taxon>
    </lineage>
</organism>
<dbReference type="InterPro" id="IPR037057">
    <property type="entry name" value="DNA_rep_MutH/T2_RE_sf"/>
</dbReference>
<keyword evidence="2" id="KW-0255">Endonuclease</keyword>
<dbReference type="CDD" id="cd22355">
    <property type="entry name" value="Sau3AI_C"/>
    <property type="match status" value="1"/>
</dbReference>
<dbReference type="GO" id="GO:0003677">
    <property type="term" value="F:DNA binding"/>
    <property type="evidence" value="ECO:0007669"/>
    <property type="project" value="InterPro"/>
</dbReference>
<comment type="caution">
    <text evidence="6">The sequence shown here is derived from an EMBL/GenBank/DDBJ whole genome shotgun (WGS) entry which is preliminary data.</text>
</comment>
<dbReference type="NCBIfam" id="NF040973">
    <property type="entry name" value="restrict_Sau3AI"/>
    <property type="match status" value="1"/>
</dbReference>
<evidence type="ECO:0000256" key="2">
    <source>
        <dbReference type="ARBA" id="ARBA00022759"/>
    </source>
</evidence>
<keyword evidence="1" id="KW-0540">Nuclease</keyword>
<dbReference type="Pfam" id="PF02976">
    <property type="entry name" value="MutH"/>
    <property type="match status" value="1"/>
</dbReference>
<dbReference type="SUPFAM" id="SSF52980">
    <property type="entry name" value="Restriction endonuclease-like"/>
    <property type="match status" value="2"/>
</dbReference>
<reference evidence="6" key="2">
    <citation type="submission" date="2021-04" db="EMBL/GenBank/DDBJ databases">
        <authorList>
            <person name="Gilroy R."/>
        </authorList>
    </citation>
    <scope>NUCLEOTIDE SEQUENCE</scope>
    <source>
        <strain evidence="6">ChiHjej12B11-9195</strain>
    </source>
</reference>
<dbReference type="CDD" id="cd22356">
    <property type="entry name" value="Sau3AI_N-like"/>
    <property type="match status" value="1"/>
</dbReference>
<evidence type="ECO:0000256" key="4">
    <source>
        <dbReference type="SAM" id="Coils"/>
    </source>
</evidence>
<keyword evidence="3" id="KW-0378">Hydrolase</keyword>
<feature type="domain" description="DNA mismatch repair MutH/Type II restriction enzyme Sau3AI" evidence="5">
    <location>
        <begin position="76"/>
        <end position="182"/>
    </location>
</feature>
<gene>
    <name evidence="6" type="ORF">H9821_03220</name>
</gene>
<dbReference type="SMART" id="SM00927">
    <property type="entry name" value="MutH"/>
    <property type="match status" value="1"/>
</dbReference>
<name>A0A9D1ZR83_9MICC</name>
<evidence type="ECO:0000313" key="7">
    <source>
        <dbReference type="Proteomes" id="UP000824134"/>
    </source>
</evidence>
<dbReference type="GO" id="GO:0004519">
    <property type="term" value="F:endonuclease activity"/>
    <property type="evidence" value="ECO:0007669"/>
    <property type="project" value="UniProtKB-KW"/>
</dbReference>
<evidence type="ECO:0000259" key="5">
    <source>
        <dbReference type="SMART" id="SM00927"/>
    </source>
</evidence>
<dbReference type="Proteomes" id="UP000824134">
    <property type="component" value="Unassembled WGS sequence"/>
</dbReference>
<protein>
    <recommendedName>
        <fullName evidence="5">DNA mismatch repair MutH/Type II restriction enzyme Sau3AI domain-containing protein</fullName>
    </recommendedName>
</protein>
<accession>A0A9D1ZR83</accession>
<dbReference type="GO" id="GO:0016787">
    <property type="term" value="F:hydrolase activity"/>
    <property type="evidence" value="ECO:0007669"/>
    <property type="project" value="UniProtKB-KW"/>
</dbReference>
<sequence length="521" mass="59881">MSVDFNLNQKISNLLSALKEDGFKDAEQIVDYAKLLRGLTFEDVLSLKLSEHLPAPNYTDKNRKGALGNLLEEHYFGYTANSESAPDFAEAGMELKVSPVEYGNNRKKQRVIKAGERLVLSMIPNNSEIPLDYEDSSLKKKSSDILLISYLRDRSVKSTEQRISLINRLQISGEDLEIIKEDYRKIVSMIQAGRAHELSEGMTNYLGACTKGATAEKSLRAQFYPLVHEDGSLEYIPAKSRAFSFKQSYMTALAQRFEKEQEEADRLISDSQLLEDNTFDDVVLQMLAPFENRYSHELATEIAPDLDSTAKNFHNALTWRLFGSKKERIEEFEKAGISVRTVRLQKNGTIKEKLKLKNFKFADLHAETSWEDSEWYSLLADQRYLFVVFQEDDNGYYLRGAFFWSVPVHLIGGEEFKDSTGTAYEYWLDTKQKLRDGINIRLEGGTYKNNFMKASENPVCHIRPSAKKAAYRFTDGRPDIGNVERDANQLPDGQWLTKQAFWINTELIEREIYSKLSFRFY</sequence>
<evidence type="ECO:0000313" key="6">
    <source>
        <dbReference type="EMBL" id="HIY94662.1"/>
    </source>
</evidence>
<dbReference type="EMBL" id="DXCN01000029">
    <property type="protein sequence ID" value="HIY94662.1"/>
    <property type="molecule type" value="Genomic_DNA"/>
</dbReference>
<dbReference type="AlphaFoldDB" id="A0A9D1ZR83"/>
<proteinExistence type="predicted"/>
<dbReference type="InterPro" id="IPR011337">
    <property type="entry name" value="DNA_rep_MutH/RE_typeII_Sau3AI"/>
</dbReference>
<keyword evidence="4" id="KW-0175">Coiled coil</keyword>